<dbReference type="AlphaFoldDB" id="A0A8J6URQ2"/>
<reference evidence="3" key="1">
    <citation type="submission" date="2020-09" db="EMBL/GenBank/DDBJ databases">
        <title>Pelobacter alkaliphilus sp. nov., a novel anaerobic arsenate-reducing bacterium from terrestrial mud volcano.</title>
        <authorList>
            <person name="Khomyakova M.A."/>
            <person name="Merkel A.Y."/>
            <person name="Slobodkin A.I."/>
        </authorList>
    </citation>
    <scope>NUCLEOTIDE SEQUENCE</scope>
    <source>
        <strain evidence="3">M08fum</strain>
    </source>
</reference>
<gene>
    <name evidence="3" type="ORF">ICT70_13855</name>
</gene>
<keyword evidence="1" id="KW-0812">Transmembrane</keyword>
<name>A0A8J6URQ2_9BACT</name>
<proteinExistence type="predicted"/>
<evidence type="ECO:0000256" key="2">
    <source>
        <dbReference type="SAM" id="SignalP"/>
    </source>
</evidence>
<dbReference type="RefSeq" id="WP_191157653.1">
    <property type="nucleotide sequence ID" value="NZ_JACWUN010000020.1"/>
</dbReference>
<evidence type="ECO:0000313" key="4">
    <source>
        <dbReference type="Proteomes" id="UP000632828"/>
    </source>
</evidence>
<dbReference type="Proteomes" id="UP000632828">
    <property type="component" value="Unassembled WGS sequence"/>
</dbReference>
<dbReference type="EMBL" id="JACWUN010000020">
    <property type="protein sequence ID" value="MBD1401746.1"/>
    <property type="molecule type" value="Genomic_DNA"/>
</dbReference>
<evidence type="ECO:0000313" key="3">
    <source>
        <dbReference type="EMBL" id="MBD1401746.1"/>
    </source>
</evidence>
<keyword evidence="1" id="KW-1133">Transmembrane helix</keyword>
<accession>A0A8J6URQ2</accession>
<feature type="transmembrane region" description="Helical" evidence="1">
    <location>
        <begin position="31"/>
        <end position="64"/>
    </location>
</feature>
<protein>
    <submittedName>
        <fullName evidence="3">Uncharacterized protein</fullName>
    </submittedName>
</protein>
<keyword evidence="2" id="KW-0732">Signal</keyword>
<comment type="caution">
    <text evidence="3">The sequence shown here is derived from an EMBL/GenBank/DDBJ whole genome shotgun (WGS) entry which is preliminary data.</text>
</comment>
<keyword evidence="4" id="KW-1185">Reference proteome</keyword>
<evidence type="ECO:0000256" key="1">
    <source>
        <dbReference type="SAM" id="Phobius"/>
    </source>
</evidence>
<keyword evidence="1" id="KW-0472">Membrane</keyword>
<sequence length="75" mass="7967">MKTTLRNTLIALLTFSSSAFATSGTGAGEGSLLVALFFGFFAVIIVFQLVPATLMLVGILRGLFGRDREAVKVKN</sequence>
<feature type="chain" id="PRO_5035279144" evidence="2">
    <location>
        <begin position="22"/>
        <end position="75"/>
    </location>
</feature>
<feature type="signal peptide" evidence="2">
    <location>
        <begin position="1"/>
        <end position="21"/>
    </location>
</feature>
<organism evidence="3 4">
    <name type="scientific">Pelovirga terrestris</name>
    <dbReference type="NCBI Taxonomy" id="2771352"/>
    <lineage>
        <taxon>Bacteria</taxon>
        <taxon>Pseudomonadati</taxon>
        <taxon>Thermodesulfobacteriota</taxon>
        <taxon>Desulfuromonadia</taxon>
        <taxon>Geobacterales</taxon>
        <taxon>Geobacteraceae</taxon>
        <taxon>Pelovirga</taxon>
    </lineage>
</organism>